<feature type="compositionally biased region" description="Low complexity" evidence="1">
    <location>
        <begin position="843"/>
        <end position="852"/>
    </location>
</feature>
<gene>
    <name evidence="2" type="ORF">AMPC_18640</name>
</gene>
<dbReference type="InterPro" id="IPR052894">
    <property type="entry name" value="AsmA-related"/>
</dbReference>
<dbReference type="InterPro" id="IPR008023">
    <property type="entry name" value="DUF748"/>
</dbReference>
<keyword evidence="3" id="KW-1185">Reference proteome</keyword>
<feature type="region of interest" description="Disordered" evidence="1">
    <location>
        <begin position="832"/>
        <end position="873"/>
    </location>
</feature>
<dbReference type="Proteomes" id="UP001162734">
    <property type="component" value="Chromosome"/>
</dbReference>
<feature type="compositionally biased region" description="Basic and acidic residues" evidence="1">
    <location>
        <begin position="853"/>
        <end position="864"/>
    </location>
</feature>
<protein>
    <recommendedName>
        <fullName evidence="4">AsmA family protein</fullName>
    </recommendedName>
</protein>
<accession>A0ABM7XA79</accession>
<name>A0ABM7XA79_9BACT</name>
<dbReference type="Pfam" id="PF05359">
    <property type="entry name" value="DUF748"/>
    <property type="match status" value="1"/>
</dbReference>
<evidence type="ECO:0000256" key="1">
    <source>
        <dbReference type="SAM" id="MobiDB-lite"/>
    </source>
</evidence>
<organism evidence="2 3">
    <name type="scientific">Anaeromyxobacter paludicola</name>
    <dbReference type="NCBI Taxonomy" id="2918171"/>
    <lineage>
        <taxon>Bacteria</taxon>
        <taxon>Pseudomonadati</taxon>
        <taxon>Myxococcota</taxon>
        <taxon>Myxococcia</taxon>
        <taxon>Myxococcales</taxon>
        <taxon>Cystobacterineae</taxon>
        <taxon>Anaeromyxobacteraceae</taxon>
        <taxon>Anaeromyxobacter</taxon>
    </lineage>
</organism>
<dbReference type="EMBL" id="AP025592">
    <property type="protein sequence ID" value="BDG08751.1"/>
    <property type="molecule type" value="Genomic_DNA"/>
</dbReference>
<reference evidence="3" key="1">
    <citation type="journal article" date="2022" name="Int. J. Syst. Evol. Microbiol.">
        <title>Anaeromyxobacter oryzae sp. nov., Anaeromyxobacter diazotrophicus sp. nov. and Anaeromyxobacter paludicola sp. nov., isolated from paddy soils.</title>
        <authorList>
            <person name="Itoh H."/>
            <person name="Xu Z."/>
            <person name="Mise K."/>
            <person name="Masuda Y."/>
            <person name="Ushijima N."/>
            <person name="Hayakawa C."/>
            <person name="Shiratori Y."/>
            <person name="Senoo K."/>
        </authorList>
    </citation>
    <scope>NUCLEOTIDE SEQUENCE [LARGE SCALE GENOMIC DNA]</scope>
    <source>
        <strain evidence="3">Red630</strain>
    </source>
</reference>
<sequence length="873" mass="90192">MPTPSKKRRWPLVLGAVVAVLVAALVAGSLVLDGVLTRKAQAAAAELSQKLGRPVEISKVSTRILTGLGARVEGVRIGPGPGEDAPLLELPSASVRIAALRALFSFGKDVEVRSIEVEGLRANVVRLPDGTTNVERLQAKLAEEQPKAEQPEAQQPPADRSWLRVGHAAVKDARVALLDHATPGAKELAVEHLDVTVDGLRAGQPLEVVVRAAVLASQQNLELRLGAAPLPPSLVPTPEHVVLKVQPIDLAPLGPFTPRSVGLRGGRFQADLDAALGAAVPGGKGPLQVKGTLRGTGLRFAAQEGGKALDVALDADLDGDADKGDLRIGTLRLDAGPASLRGQGKVSGLKTPSPRVEGLEIVAHDLDLSKLAALYPPIRKLGEELVGPIGLTVKGSGGQADQAVQLLVDLTPVRMRLPDQLEKAAGARATLQATLRGGEQGQSNAFRFEVASDLAGVDLRPGQALDKRPGDRLTLAAAGTVRSAGSARDVDLTRLEVGIEGDAITGSGKVAMQGQGKGAQTRFDLQARSQQLDLDRILYAGPKREQPPSKPLDPATFAGLSGKATVDVAALRFKKMDFRDAVVQLTMQGDEVTLDQARLVAFGGKISAAGTRVALAHPAQPFHLAADLSGLELGQAIRLFADHPVATGKLQGKLALDGGGRTGKEIAKSLAGALAGNLQGGVLQSKDLVGGVVGPLAKALPAGLAAKVPQGGATPLGKDLPFSLHFDRGTAKLDKPLAVKLPQGDLDVTGAFGLDGNLDMPATIQLAPATVASLTGGKVTPAAPLPVTFRLAGPAWSPSLADLQLRPAVEAIAKQAGSALVGRVLGRAPGLGGAKSVDEAKQKASQQAQQQADEARKKLEDQAKSRLQGLFGK</sequence>
<evidence type="ECO:0008006" key="4">
    <source>
        <dbReference type="Google" id="ProtNLM"/>
    </source>
</evidence>
<dbReference type="PANTHER" id="PTHR30441:SF8">
    <property type="entry name" value="DUF748 DOMAIN-CONTAINING PROTEIN"/>
    <property type="match status" value="1"/>
</dbReference>
<evidence type="ECO:0000313" key="2">
    <source>
        <dbReference type="EMBL" id="BDG08751.1"/>
    </source>
</evidence>
<dbReference type="PANTHER" id="PTHR30441">
    <property type="entry name" value="DUF748 DOMAIN-CONTAINING PROTEIN"/>
    <property type="match status" value="1"/>
</dbReference>
<proteinExistence type="predicted"/>
<evidence type="ECO:0000313" key="3">
    <source>
        <dbReference type="Proteomes" id="UP001162734"/>
    </source>
</evidence>
<dbReference type="RefSeq" id="WP_248345953.1">
    <property type="nucleotide sequence ID" value="NZ_AP025592.1"/>
</dbReference>